<keyword evidence="1" id="KW-0812">Transmembrane</keyword>
<feature type="transmembrane region" description="Helical" evidence="1">
    <location>
        <begin position="7"/>
        <end position="27"/>
    </location>
</feature>
<dbReference type="AlphaFoldDB" id="A0A4R4E0X5"/>
<feature type="transmembrane region" description="Helical" evidence="1">
    <location>
        <begin position="296"/>
        <end position="318"/>
    </location>
</feature>
<evidence type="ECO:0000313" key="3">
    <source>
        <dbReference type="Proteomes" id="UP000295164"/>
    </source>
</evidence>
<dbReference type="Proteomes" id="UP000295164">
    <property type="component" value="Unassembled WGS sequence"/>
</dbReference>
<feature type="transmembrane region" description="Helical" evidence="1">
    <location>
        <begin position="110"/>
        <end position="143"/>
    </location>
</feature>
<keyword evidence="1" id="KW-1133">Transmembrane helix</keyword>
<evidence type="ECO:0008006" key="4">
    <source>
        <dbReference type="Google" id="ProtNLM"/>
    </source>
</evidence>
<organism evidence="2 3">
    <name type="scientific">Flaviaesturariibacter aridisoli</name>
    <dbReference type="NCBI Taxonomy" id="2545761"/>
    <lineage>
        <taxon>Bacteria</taxon>
        <taxon>Pseudomonadati</taxon>
        <taxon>Bacteroidota</taxon>
        <taxon>Chitinophagia</taxon>
        <taxon>Chitinophagales</taxon>
        <taxon>Chitinophagaceae</taxon>
        <taxon>Flaviaestuariibacter</taxon>
    </lineage>
</organism>
<evidence type="ECO:0000256" key="1">
    <source>
        <dbReference type="SAM" id="Phobius"/>
    </source>
</evidence>
<feature type="transmembrane region" description="Helical" evidence="1">
    <location>
        <begin position="78"/>
        <end position="98"/>
    </location>
</feature>
<reference evidence="2 3" key="1">
    <citation type="submission" date="2019-03" db="EMBL/GenBank/DDBJ databases">
        <authorList>
            <person name="Kim M.K.M."/>
        </authorList>
    </citation>
    <scope>NUCLEOTIDE SEQUENCE [LARGE SCALE GENOMIC DNA]</scope>
    <source>
        <strain evidence="2 3">17J68-15</strain>
    </source>
</reference>
<dbReference type="EMBL" id="SKFH01000013">
    <property type="protein sequence ID" value="TCZ71403.1"/>
    <property type="molecule type" value="Genomic_DNA"/>
</dbReference>
<keyword evidence="3" id="KW-1185">Reference proteome</keyword>
<proteinExistence type="predicted"/>
<feature type="transmembrane region" description="Helical" evidence="1">
    <location>
        <begin position="163"/>
        <end position="187"/>
    </location>
</feature>
<feature type="transmembrane region" description="Helical" evidence="1">
    <location>
        <begin position="325"/>
        <end position="345"/>
    </location>
</feature>
<protein>
    <recommendedName>
        <fullName evidence="4">Glycosyltransferase RgtA/B/C/D-like domain-containing protein</fullName>
    </recommendedName>
</protein>
<name>A0A4R4E0X5_9BACT</name>
<feature type="transmembrane region" description="Helical" evidence="1">
    <location>
        <begin position="199"/>
        <end position="216"/>
    </location>
</feature>
<sequence length="527" mass="60632">MSSYRRQWAFCAGVTALYFLSIASFLAPQYGTVEDLFVLYQLSGGFGTAPTELLHYNHIVNPIIGWPLKIAFTWMPSVNWYTLTLLAAQFVACTLIFQRLLRRNTLLQALAFYTFFFLVFETGYFSALNFTSTSIVLGMAGLLRLSLPPVPGATDKPYKGATLYASASLLRVHSLLPLLPLALPFWILTPGWKPRLRKALWLLAALAAIGALHLFHRNYYEKRIPGWQREEAYRQQVYAFYNHRNMTRYAPGDPGYFERRIIGQKPLLDTQIMTLPIMAAKFKATYKPGFRMSGEILRWFFVNNRLYFLSLLCAFLFLRRRAEWLALGASIAIAVAMWFALNYTYAKFPDYLLMAFLCFPVLLALSTRTPPARPVRPWLLLAPLLLAGWGFWIRVKQGRSNAAVTRTFVAAWRDFAAHRDTLFFVGMDQLPFYAYPVWAPPAKYPMPNVLISEHFLNHLERPFLEHFGLRSIRDLPLHPNACLAGWQQEDIRAYYSRVHGTTVRFEPVTGTYQQLRPYRVVLTPQTP</sequence>
<accession>A0A4R4E0X5</accession>
<feature type="transmembrane region" description="Helical" evidence="1">
    <location>
        <begin position="378"/>
        <end position="395"/>
    </location>
</feature>
<gene>
    <name evidence="2" type="ORF">E0486_10000</name>
</gene>
<keyword evidence="1" id="KW-0472">Membrane</keyword>
<evidence type="ECO:0000313" key="2">
    <source>
        <dbReference type="EMBL" id="TCZ71403.1"/>
    </source>
</evidence>
<comment type="caution">
    <text evidence="2">The sequence shown here is derived from an EMBL/GenBank/DDBJ whole genome shotgun (WGS) entry which is preliminary data.</text>
</comment>